<organism evidence="8 9">
    <name type="scientific">Rhodotorula graminis (strain WP1)</name>
    <dbReference type="NCBI Taxonomy" id="578459"/>
    <lineage>
        <taxon>Eukaryota</taxon>
        <taxon>Fungi</taxon>
        <taxon>Dikarya</taxon>
        <taxon>Basidiomycota</taxon>
        <taxon>Pucciniomycotina</taxon>
        <taxon>Microbotryomycetes</taxon>
        <taxon>Sporidiobolales</taxon>
        <taxon>Sporidiobolaceae</taxon>
        <taxon>Rhodotorula</taxon>
    </lineage>
</organism>
<comment type="subcellular location">
    <subcellularLocation>
        <location evidence="1">Endomembrane system</location>
        <topology evidence="1">Peripheral membrane protein</topology>
    </subcellularLocation>
</comment>
<feature type="domain" description="Vacuolar sorting protein 39/Transforming growth factor beta receptor-associated zinc finger" evidence="7">
    <location>
        <begin position="518"/>
        <end position="555"/>
    </location>
</feature>
<proteinExistence type="inferred from homology"/>
<feature type="domain" description="Vacuolar sorting protein 39/Transforming growth factor beta receptor-associated" evidence="6">
    <location>
        <begin position="163"/>
        <end position="263"/>
    </location>
</feature>
<evidence type="ECO:0000313" key="9">
    <source>
        <dbReference type="Proteomes" id="UP000053890"/>
    </source>
</evidence>
<dbReference type="GO" id="GO:0034058">
    <property type="term" value="P:endosomal vesicle fusion"/>
    <property type="evidence" value="ECO:0007669"/>
    <property type="project" value="TreeGrafter"/>
</dbReference>
<dbReference type="GeneID" id="28972717"/>
<dbReference type="OMA" id="SIHYRPY"/>
<feature type="region of interest" description="Disordered" evidence="5">
    <location>
        <begin position="119"/>
        <end position="151"/>
    </location>
</feature>
<dbReference type="Proteomes" id="UP000053890">
    <property type="component" value="Unassembled WGS sequence"/>
</dbReference>
<dbReference type="Pfam" id="PF10367">
    <property type="entry name" value="zf-Vps39_C"/>
    <property type="match status" value="1"/>
</dbReference>
<dbReference type="GO" id="GO:0006914">
    <property type="term" value="P:autophagy"/>
    <property type="evidence" value="ECO:0007669"/>
    <property type="project" value="TreeGrafter"/>
</dbReference>
<evidence type="ECO:0000259" key="6">
    <source>
        <dbReference type="Pfam" id="PF10366"/>
    </source>
</evidence>
<evidence type="ECO:0000313" key="8">
    <source>
        <dbReference type="EMBL" id="KPV74400.1"/>
    </source>
</evidence>
<accession>A0A194S1I1</accession>
<feature type="compositionally biased region" description="Basic and acidic residues" evidence="5">
    <location>
        <begin position="51"/>
        <end position="71"/>
    </location>
</feature>
<dbReference type="AlphaFoldDB" id="A0A194S1I1"/>
<keyword evidence="2" id="KW-0472">Membrane</keyword>
<feature type="compositionally biased region" description="Low complexity" evidence="5">
    <location>
        <begin position="119"/>
        <end position="138"/>
    </location>
</feature>
<dbReference type="InterPro" id="IPR032914">
    <property type="entry name" value="Vam6/VPS39/TRAP1"/>
</dbReference>
<dbReference type="GO" id="GO:0012505">
    <property type="term" value="C:endomembrane system"/>
    <property type="evidence" value="ECO:0007669"/>
    <property type="project" value="UniProtKB-SubCell"/>
</dbReference>
<gene>
    <name evidence="8" type="ORF">RHOBADRAFT_15587</name>
</gene>
<evidence type="ECO:0000256" key="4">
    <source>
        <dbReference type="PROSITE-ProRule" id="PRU01006"/>
    </source>
</evidence>
<dbReference type="GO" id="GO:0006886">
    <property type="term" value="P:intracellular protein transport"/>
    <property type="evidence" value="ECO:0007669"/>
    <property type="project" value="UniProtKB-UniRule"/>
</dbReference>
<protein>
    <recommendedName>
        <fullName evidence="10">Vacuolar sorting protein 39/Transforming growth factor beta receptor-associated domain-containing protein</fullName>
    </recommendedName>
</protein>
<feature type="repeat" description="CHCR" evidence="4">
    <location>
        <begin position="276"/>
        <end position="438"/>
    </location>
</feature>
<dbReference type="InterPro" id="IPR019452">
    <property type="entry name" value="VPS39/TGF_beta_rcpt-assoc_1"/>
</dbReference>
<dbReference type="RefSeq" id="XP_018270449.1">
    <property type="nucleotide sequence ID" value="XM_018412268.1"/>
</dbReference>
<dbReference type="EMBL" id="KQ474080">
    <property type="protein sequence ID" value="KPV74400.1"/>
    <property type="molecule type" value="Genomic_DNA"/>
</dbReference>
<feature type="region of interest" description="Disordered" evidence="5">
    <location>
        <begin position="47"/>
        <end position="93"/>
    </location>
</feature>
<dbReference type="PANTHER" id="PTHR12894:SF49">
    <property type="entry name" value="VAM6_VPS39-LIKE PROTEIN"/>
    <property type="match status" value="1"/>
</dbReference>
<feature type="non-terminal residue" evidence="8">
    <location>
        <position position="1"/>
    </location>
</feature>
<dbReference type="InterPro" id="IPR019453">
    <property type="entry name" value="VPS39/TGFA1_Znf"/>
</dbReference>
<evidence type="ECO:0000256" key="3">
    <source>
        <dbReference type="ARBA" id="ARBA00038201"/>
    </source>
</evidence>
<sequence>IDAFISLDLNPARVVALYPRAISGKLCLEQHAREEIFGGRSRDAIAAAAQAREEREREEEGRRVAERERDAQVGGSPSASSPARRGKGPLDAANRSRAVDELIRYLTDRRQKYSQALAALLPSSRPSPSSPRPSASPDDLLDLPNKPPTQLEPGQLARVAQVVDTALFRAYLATKPVMVGPLCRIENWCEVEEVEELLLEAKKYRELLDLYNGKAMHEKAVKLLKQISDDEDDVEEKVGPTVRYLQKLGVDHLAVVLEASKWVFKQDKEAGLKVFLADLEEVETLPRHAVMAHLDEVGRDVCIRYLEHIIHVLGEQGVDFHEKLVELYLATVQAAPSGEPLAHRDEATYKKLLDLLESSTSYRPERVLGRLPSENLHEVRAVLLGRLGRHEGALQIYVYQLADHATAELYCKRVWDSDESMRPSIFHLLLRLYLRPRPDFPLFFEPALSLLSTQAARIDPVEAFDLLPPLVALGDLQVYLEKTLRRQTERSTESRMVKAIGRSLLDQQEVKIVDLEERRVKITDGRICPVCHKRVGNSVIAIHSPHGVVTHYQCREHLDGNFV</sequence>
<dbReference type="OrthoDB" id="5325112at2759"/>
<reference evidence="8 9" key="1">
    <citation type="journal article" date="2015" name="Front. Microbiol.">
        <title>Genome sequence of the plant growth promoting endophytic yeast Rhodotorula graminis WP1.</title>
        <authorList>
            <person name="Firrincieli A."/>
            <person name="Otillar R."/>
            <person name="Salamov A."/>
            <person name="Schmutz J."/>
            <person name="Khan Z."/>
            <person name="Redman R.S."/>
            <person name="Fleck N.D."/>
            <person name="Lindquist E."/>
            <person name="Grigoriev I.V."/>
            <person name="Doty S.L."/>
        </authorList>
    </citation>
    <scope>NUCLEOTIDE SEQUENCE [LARGE SCALE GENOMIC DNA]</scope>
    <source>
        <strain evidence="8 9">WP1</strain>
    </source>
</reference>
<evidence type="ECO:0000259" key="7">
    <source>
        <dbReference type="Pfam" id="PF10367"/>
    </source>
</evidence>
<keyword evidence="9" id="KW-1185">Reference proteome</keyword>
<name>A0A194S1I1_RHOGW</name>
<dbReference type="PROSITE" id="PS50236">
    <property type="entry name" value="CHCR"/>
    <property type="match status" value="1"/>
</dbReference>
<evidence type="ECO:0000256" key="1">
    <source>
        <dbReference type="ARBA" id="ARBA00004184"/>
    </source>
</evidence>
<dbReference type="STRING" id="578459.A0A194S1I1"/>
<dbReference type="Pfam" id="PF10366">
    <property type="entry name" value="Vps39_1"/>
    <property type="match status" value="1"/>
</dbReference>
<evidence type="ECO:0008006" key="10">
    <source>
        <dbReference type="Google" id="ProtNLM"/>
    </source>
</evidence>
<evidence type="ECO:0000256" key="2">
    <source>
        <dbReference type="ARBA" id="ARBA00023136"/>
    </source>
</evidence>
<comment type="similarity">
    <text evidence="3">Belongs to the VAM6/VPS39 family.</text>
</comment>
<dbReference type="InterPro" id="IPR000547">
    <property type="entry name" value="Clathrin_H-chain/VPS_repeat"/>
</dbReference>
<dbReference type="PANTHER" id="PTHR12894">
    <property type="entry name" value="CNH DOMAIN CONTAINING"/>
    <property type="match status" value="1"/>
</dbReference>
<dbReference type="GO" id="GO:0000329">
    <property type="term" value="C:fungal-type vacuole membrane"/>
    <property type="evidence" value="ECO:0007669"/>
    <property type="project" value="TreeGrafter"/>
</dbReference>
<evidence type="ECO:0000256" key="5">
    <source>
        <dbReference type="SAM" id="MobiDB-lite"/>
    </source>
</evidence>